<accession>A0A382TMT8</accession>
<dbReference type="Pfam" id="PF04380">
    <property type="entry name" value="BMFP"/>
    <property type="match status" value="1"/>
</dbReference>
<evidence type="ECO:0000256" key="1">
    <source>
        <dbReference type="SAM" id="Coils"/>
    </source>
</evidence>
<keyword evidence="1" id="KW-0175">Coiled coil</keyword>
<sequence length="90" mass="10526">MSKKEFLKEDVLKFLGGTSSILNALVEEIEERIKLRVEKVISKFEIVTKSEFEIVFSMAQESRKENTILKRRLDALEKKVKLLSQKINKK</sequence>
<dbReference type="EMBL" id="UINC01137469">
    <property type="protein sequence ID" value="SVD22827.1"/>
    <property type="molecule type" value="Genomic_DNA"/>
</dbReference>
<dbReference type="InterPro" id="IPR007475">
    <property type="entry name" value="UbiK"/>
</dbReference>
<organism evidence="2">
    <name type="scientific">marine metagenome</name>
    <dbReference type="NCBI Taxonomy" id="408172"/>
    <lineage>
        <taxon>unclassified sequences</taxon>
        <taxon>metagenomes</taxon>
        <taxon>ecological metagenomes</taxon>
    </lineage>
</organism>
<name>A0A382TMT8_9ZZZZ</name>
<evidence type="ECO:0000313" key="2">
    <source>
        <dbReference type="EMBL" id="SVD22827.1"/>
    </source>
</evidence>
<reference evidence="2" key="1">
    <citation type="submission" date="2018-05" db="EMBL/GenBank/DDBJ databases">
        <authorList>
            <person name="Lanie J.A."/>
            <person name="Ng W.-L."/>
            <person name="Kazmierczak K.M."/>
            <person name="Andrzejewski T.M."/>
            <person name="Davidsen T.M."/>
            <person name="Wayne K.J."/>
            <person name="Tettelin H."/>
            <person name="Glass J.I."/>
            <person name="Rusch D."/>
            <person name="Podicherti R."/>
            <person name="Tsui H.-C.T."/>
            <person name="Winkler M.E."/>
        </authorList>
    </citation>
    <scope>NUCLEOTIDE SEQUENCE</scope>
</reference>
<proteinExistence type="predicted"/>
<feature type="coiled-coil region" evidence="1">
    <location>
        <begin position="59"/>
        <end position="86"/>
    </location>
</feature>
<gene>
    <name evidence="2" type="ORF">METZ01_LOCUS375681</name>
</gene>
<dbReference type="AlphaFoldDB" id="A0A382TMT8"/>
<protein>
    <submittedName>
        <fullName evidence="2">Uncharacterized protein</fullName>
    </submittedName>
</protein>